<dbReference type="EMBL" id="SWKV01000040">
    <property type="protein sequence ID" value="KAF3037797.1"/>
    <property type="molecule type" value="Genomic_DNA"/>
</dbReference>
<name>A0A9P4WP66_9PLEO</name>
<protein>
    <submittedName>
        <fullName evidence="1">Uncharacterized protein</fullName>
    </submittedName>
</protein>
<dbReference type="OrthoDB" id="3785590at2759"/>
<comment type="caution">
    <text evidence="1">The sequence shown here is derived from an EMBL/GenBank/DDBJ whole genome shotgun (WGS) entry which is preliminary data.</text>
</comment>
<gene>
    <name evidence="1" type="ORF">E8E12_005315</name>
</gene>
<keyword evidence="2" id="KW-1185">Reference proteome</keyword>
<evidence type="ECO:0000313" key="2">
    <source>
        <dbReference type="Proteomes" id="UP000758155"/>
    </source>
</evidence>
<dbReference type="Proteomes" id="UP000758155">
    <property type="component" value="Unassembled WGS sequence"/>
</dbReference>
<evidence type="ECO:0000313" key="1">
    <source>
        <dbReference type="EMBL" id="KAF3037797.1"/>
    </source>
</evidence>
<accession>A0A9P4WP66</accession>
<dbReference type="AlphaFoldDB" id="A0A9P4WP66"/>
<reference evidence="1" key="1">
    <citation type="submission" date="2019-04" db="EMBL/GenBank/DDBJ databases">
        <title>Sequencing of skin fungus with MAO and IRED activity.</title>
        <authorList>
            <person name="Marsaioli A.J."/>
            <person name="Bonatto J.M.C."/>
            <person name="Reis Junior O."/>
        </authorList>
    </citation>
    <scope>NUCLEOTIDE SEQUENCE</scope>
    <source>
        <strain evidence="1">28M1</strain>
    </source>
</reference>
<proteinExistence type="predicted"/>
<organism evidence="1 2">
    <name type="scientific">Didymella heteroderae</name>
    <dbReference type="NCBI Taxonomy" id="1769908"/>
    <lineage>
        <taxon>Eukaryota</taxon>
        <taxon>Fungi</taxon>
        <taxon>Dikarya</taxon>
        <taxon>Ascomycota</taxon>
        <taxon>Pezizomycotina</taxon>
        <taxon>Dothideomycetes</taxon>
        <taxon>Pleosporomycetidae</taxon>
        <taxon>Pleosporales</taxon>
        <taxon>Pleosporineae</taxon>
        <taxon>Didymellaceae</taxon>
        <taxon>Didymella</taxon>
    </lineage>
</organism>
<sequence>MVSMVNLVKEKTVSFRDLPVLKCDFSWDTDALQARIKAYKPDYDPKTRGHDLTWPPHSIQAIMSTDLI</sequence>